<organism evidence="3 4">
    <name type="scientific">Streptomyces catenulae</name>
    <dbReference type="NCBI Taxonomy" id="66875"/>
    <lineage>
        <taxon>Bacteria</taxon>
        <taxon>Bacillati</taxon>
        <taxon>Actinomycetota</taxon>
        <taxon>Actinomycetes</taxon>
        <taxon>Kitasatosporales</taxon>
        <taxon>Streptomycetaceae</taxon>
        <taxon>Streptomyces</taxon>
    </lineage>
</organism>
<dbReference type="RefSeq" id="WP_030285957.1">
    <property type="nucleotide sequence ID" value="NZ_JBEZVI010000013.1"/>
</dbReference>
<dbReference type="PANTHER" id="PTHR43252:SF4">
    <property type="entry name" value="TRANSCRIPTIONAL REGULATORY PROTEIN"/>
    <property type="match status" value="1"/>
</dbReference>
<evidence type="ECO:0000313" key="4">
    <source>
        <dbReference type="Proteomes" id="UP001550853"/>
    </source>
</evidence>
<dbReference type="Proteomes" id="UP001550853">
    <property type="component" value="Unassembled WGS sequence"/>
</dbReference>
<evidence type="ECO:0000259" key="1">
    <source>
        <dbReference type="Pfam" id="PF03551"/>
    </source>
</evidence>
<dbReference type="EMBL" id="JBEZVI010000013">
    <property type="protein sequence ID" value="MEU3711857.1"/>
    <property type="molecule type" value="Genomic_DNA"/>
</dbReference>
<dbReference type="SUPFAM" id="SSF46785">
    <property type="entry name" value="Winged helix' DNA-binding domain"/>
    <property type="match status" value="1"/>
</dbReference>
<evidence type="ECO:0000313" key="3">
    <source>
        <dbReference type="EMBL" id="MEU3711857.1"/>
    </source>
</evidence>
<dbReference type="PANTHER" id="PTHR43252">
    <property type="entry name" value="TRANSCRIPTIONAL REGULATOR YQJI"/>
    <property type="match status" value="1"/>
</dbReference>
<dbReference type="Gene3D" id="6.10.140.190">
    <property type="match status" value="1"/>
</dbReference>
<keyword evidence="4" id="KW-1185">Reference proteome</keyword>
<sequence length="190" mass="21414">MTLRHAVLAALLDGECSGYELAKEFDTRVANFWYARPQQLYTELSGLERDGLVTGRQVVQEMRPNKRLFTVTEAGIGELHRFAAATVRPSFLRDDLLVKVQAVDRLPAAPVIAQLTERARIAAGRTEIFDRVLERLRGDLDEATFLLRGTRIGPYLTCLRGLAFERETRAWCERIAAVLRSRETAARPAT</sequence>
<name>A0ABV2Z1H3_9ACTN</name>
<dbReference type="InterPro" id="IPR036390">
    <property type="entry name" value="WH_DNA-bd_sf"/>
</dbReference>
<comment type="caution">
    <text evidence="3">The sequence shown here is derived from an EMBL/GenBank/DDBJ whole genome shotgun (WGS) entry which is preliminary data.</text>
</comment>
<proteinExistence type="predicted"/>
<accession>A0ABV2Z1H3</accession>
<gene>
    <name evidence="3" type="ORF">AB0E61_17370</name>
</gene>
<dbReference type="Pfam" id="PF10400">
    <property type="entry name" value="Vir_act_alpha_C"/>
    <property type="match status" value="1"/>
</dbReference>
<feature type="domain" description="Transcription regulator PadR N-terminal" evidence="1">
    <location>
        <begin position="7"/>
        <end position="80"/>
    </location>
</feature>
<feature type="domain" description="Transcription regulator PadR C-terminal" evidence="2">
    <location>
        <begin position="92"/>
        <end position="180"/>
    </location>
</feature>
<protein>
    <submittedName>
        <fullName evidence="3">PadR family transcriptional regulator</fullName>
    </submittedName>
</protein>
<dbReference type="Pfam" id="PF03551">
    <property type="entry name" value="PadR"/>
    <property type="match status" value="1"/>
</dbReference>
<dbReference type="Gene3D" id="1.10.10.10">
    <property type="entry name" value="Winged helix-like DNA-binding domain superfamily/Winged helix DNA-binding domain"/>
    <property type="match status" value="1"/>
</dbReference>
<evidence type="ECO:0000259" key="2">
    <source>
        <dbReference type="Pfam" id="PF10400"/>
    </source>
</evidence>
<dbReference type="InterPro" id="IPR036388">
    <property type="entry name" value="WH-like_DNA-bd_sf"/>
</dbReference>
<dbReference type="InterPro" id="IPR005149">
    <property type="entry name" value="Tscrpt_reg_PadR_N"/>
</dbReference>
<dbReference type="InterPro" id="IPR018309">
    <property type="entry name" value="Tscrpt_reg_PadR_C"/>
</dbReference>
<reference evidence="3 4" key="1">
    <citation type="submission" date="2024-06" db="EMBL/GenBank/DDBJ databases">
        <title>The Natural Products Discovery Center: Release of the First 8490 Sequenced Strains for Exploring Actinobacteria Biosynthetic Diversity.</title>
        <authorList>
            <person name="Kalkreuter E."/>
            <person name="Kautsar S.A."/>
            <person name="Yang D."/>
            <person name="Bader C.D."/>
            <person name="Teijaro C.N."/>
            <person name="Fluegel L."/>
            <person name="Davis C.M."/>
            <person name="Simpson J.R."/>
            <person name="Lauterbach L."/>
            <person name="Steele A.D."/>
            <person name="Gui C."/>
            <person name="Meng S."/>
            <person name="Li G."/>
            <person name="Viehrig K."/>
            <person name="Ye F."/>
            <person name="Su P."/>
            <person name="Kiefer A.F."/>
            <person name="Nichols A."/>
            <person name="Cepeda A.J."/>
            <person name="Yan W."/>
            <person name="Fan B."/>
            <person name="Jiang Y."/>
            <person name="Adhikari A."/>
            <person name="Zheng C.-J."/>
            <person name="Schuster L."/>
            <person name="Cowan T.M."/>
            <person name="Smanski M.J."/>
            <person name="Chevrette M.G."/>
            <person name="De Carvalho L.P.S."/>
            <person name="Shen B."/>
        </authorList>
    </citation>
    <scope>NUCLEOTIDE SEQUENCE [LARGE SCALE GENOMIC DNA]</scope>
    <source>
        <strain evidence="3 4">NPDC033039</strain>
    </source>
</reference>